<proteinExistence type="predicted"/>
<evidence type="ECO:0000256" key="1">
    <source>
        <dbReference type="SAM" id="MobiDB-lite"/>
    </source>
</evidence>
<evidence type="ECO:0000313" key="3">
    <source>
        <dbReference type="Proteomes" id="UP001066276"/>
    </source>
</evidence>
<name>A0AAV7LZZ7_PLEWA</name>
<gene>
    <name evidence="2" type="ORF">NDU88_001586</name>
</gene>
<organism evidence="2 3">
    <name type="scientific">Pleurodeles waltl</name>
    <name type="common">Iberian ribbed newt</name>
    <dbReference type="NCBI Taxonomy" id="8319"/>
    <lineage>
        <taxon>Eukaryota</taxon>
        <taxon>Metazoa</taxon>
        <taxon>Chordata</taxon>
        <taxon>Craniata</taxon>
        <taxon>Vertebrata</taxon>
        <taxon>Euteleostomi</taxon>
        <taxon>Amphibia</taxon>
        <taxon>Batrachia</taxon>
        <taxon>Caudata</taxon>
        <taxon>Salamandroidea</taxon>
        <taxon>Salamandridae</taxon>
        <taxon>Pleurodelinae</taxon>
        <taxon>Pleurodeles</taxon>
    </lineage>
</organism>
<reference evidence="2" key="1">
    <citation type="journal article" date="2022" name="bioRxiv">
        <title>Sequencing and chromosome-scale assembly of the giantPleurodeles waltlgenome.</title>
        <authorList>
            <person name="Brown T."/>
            <person name="Elewa A."/>
            <person name="Iarovenko S."/>
            <person name="Subramanian E."/>
            <person name="Araus A.J."/>
            <person name="Petzold A."/>
            <person name="Susuki M."/>
            <person name="Suzuki K.-i.T."/>
            <person name="Hayashi T."/>
            <person name="Toyoda A."/>
            <person name="Oliveira C."/>
            <person name="Osipova E."/>
            <person name="Leigh N.D."/>
            <person name="Simon A."/>
            <person name="Yun M.H."/>
        </authorList>
    </citation>
    <scope>NUCLEOTIDE SEQUENCE</scope>
    <source>
        <strain evidence="2">20211129_DDA</strain>
        <tissue evidence="2">Liver</tissue>
    </source>
</reference>
<comment type="caution">
    <text evidence="2">The sequence shown here is derived from an EMBL/GenBank/DDBJ whole genome shotgun (WGS) entry which is preliminary data.</text>
</comment>
<feature type="region of interest" description="Disordered" evidence="1">
    <location>
        <begin position="1"/>
        <end position="29"/>
    </location>
</feature>
<feature type="non-terminal residue" evidence="2">
    <location>
        <position position="54"/>
    </location>
</feature>
<keyword evidence="3" id="KW-1185">Reference proteome</keyword>
<protein>
    <submittedName>
        <fullName evidence="2">Uncharacterized protein</fullName>
    </submittedName>
</protein>
<dbReference type="Proteomes" id="UP001066276">
    <property type="component" value="Chromosome 10"/>
</dbReference>
<dbReference type="EMBL" id="JANPWB010000014">
    <property type="protein sequence ID" value="KAJ1096444.1"/>
    <property type="molecule type" value="Genomic_DNA"/>
</dbReference>
<evidence type="ECO:0000313" key="2">
    <source>
        <dbReference type="EMBL" id="KAJ1096444.1"/>
    </source>
</evidence>
<accession>A0AAV7LZZ7</accession>
<dbReference type="AlphaFoldDB" id="A0AAV7LZZ7"/>
<sequence length="54" mass="5607">MSCATGPERCDPEKRTSPSGRWPFCSSPGGVVQRDDVTGLALVGAEGAAAWARD</sequence>